<feature type="compositionally biased region" description="Basic residues" evidence="6">
    <location>
        <begin position="163"/>
        <end position="178"/>
    </location>
</feature>
<dbReference type="GO" id="GO:0002181">
    <property type="term" value="P:cytoplasmic translation"/>
    <property type="evidence" value="ECO:0007669"/>
    <property type="project" value="TreeGrafter"/>
</dbReference>
<dbReference type="PANTHER" id="PTHR11847:SF4">
    <property type="entry name" value="LARGE RIBOSOMAL SUBUNIT PROTEIN EL15"/>
    <property type="match status" value="1"/>
</dbReference>
<comment type="similarity">
    <text evidence="1 5">Belongs to the eukaryotic ribosomal protein eL15 family.</text>
</comment>
<evidence type="ECO:0000256" key="6">
    <source>
        <dbReference type="SAM" id="MobiDB-lite"/>
    </source>
</evidence>
<dbReference type="Gene3D" id="3.40.1120.10">
    <property type="entry name" value="Ribosomal protein l15e"/>
    <property type="match status" value="1"/>
</dbReference>
<protein>
    <recommendedName>
        <fullName evidence="4 5">Large ribosomal subunit protein eL15</fullName>
    </recommendedName>
</protein>
<dbReference type="GO" id="GO:0022625">
    <property type="term" value="C:cytosolic large ribosomal subunit"/>
    <property type="evidence" value="ECO:0007669"/>
    <property type="project" value="TreeGrafter"/>
</dbReference>
<evidence type="ECO:0000256" key="5">
    <source>
        <dbReference type="HAMAP-Rule" id="MF_00256"/>
    </source>
</evidence>
<dbReference type="InterPro" id="IPR020926">
    <property type="entry name" value="Ribosomal_eL15_arc"/>
</dbReference>
<evidence type="ECO:0000256" key="4">
    <source>
        <dbReference type="ARBA" id="ARBA00035214"/>
    </source>
</evidence>
<keyword evidence="3 5" id="KW-0687">Ribonucleoprotein</keyword>
<reference evidence="7 8" key="1">
    <citation type="journal article" date="2019" name="Nat. Microbiol.">
        <title>Wide diversity of methane and short-chain alkane metabolisms in uncultured archaea.</title>
        <authorList>
            <person name="Borrel G."/>
            <person name="Adam P.S."/>
            <person name="McKay L.J."/>
            <person name="Chen L.X."/>
            <person name="Sierra-Garcia I.N."/>
            <person name="Sieber C.M."/>
            <person name="Letourneur Q."/>
            <person name="Ghozlane A."/>
            <person name="Andersen G.L."/>
            <person name="Li W.J."/>
            <person name="Hallam S.J."/>
            <person name="Muyzer G."/>
            <person name="de Oliveira V.M."/>
            <person name="Inskeep W.P."/>
            <person name="Banfield J.F."/>
            <person name="Gribaldo S."/>
        </authorList>
    </citation>
    <scope>NUCLEOTIDE SEQUENCE [LARGE SCALE GENOMIC DNA]</scope>
    <source>
        <strain evidence="7">NM1b</strain>
    </source>
</reference>
<sequence length="196" mass="22919">MSKSMYSYVGDAWKRPKETYVRNLLWERMQIWRREPSVVRVEHPTRIDRARSLGYKAKRGIIVARVGVRRGGRRKSRFNHGRRTKRMGTDKITGGKSIQRIAEERAARKFPNMEVLNSYWVGEDGIKKWYEVIFVDKNHPAIKNDKDLNWLCESPNRRRVFRGKTSAGKKGRGLKKKGIGTEKTRPSIRAHARKGK</sequence>
<name>A0A520KZ64_9EURY</name>
<accession>A0A520KZ64</accession>
<dbReference type="SMART" id="SM01384">
    <property type="entry name" value="Ribosomal_L15e"/>
    <property type="match status" value="1"/>
</dbReference>
<dbReference type="NCBIfam" id="NF003269">
    <property type="entry name" value="PRK04243.1"/>
    <property type="match status" value="1"/>
</dbReference>
<proteinExistence type="inferred from homology"/>
<evidence type="ECO:0000313" key="7">
    <source>
        <dbReference type="EMBL" id="RZN73903.1"/>
    </source>
</evidence>
<dbReference type="Pfam" id="PF00827">
    <property type="entry name" value="Ribosomal_L15e"/>
    <property type="match status" value="1"/>
</dbReference>
<dbReference type="GO" id="GO:0003723">
    <property type="term" value="F:RNA binding"/>
    <property type="evidence" value="ECO:0007669"/>
    <property type="project" value="TreeGrafter"/>
</dbReference>
<dbReference type="EMBL" id="RXIL01000001">
    <property type="protein sequence ID" value="RZN73903.1"/>
    <property type="molecule type" value="Genomic_DNA"/>
</dbReference>
<evidence type="ECO:0000256" key="1">
    <source>
        <dbReference type="ARBA" id="ARBA00006857"/>
    </source>
</evidence>
<dbReference type="SUPFAM" id="SSF54189">
    <property type="entry name" value="Ribosomal proteins S24e, L23 and L15e"/>
    <property type="match status" value="1"/>
</dbReference>
<dbReference type="InterPro" id="IPR024794">
    <property type="entry name" value="Rbsml_eL15_core_dom_sf"/>
</dbReference>
<dbReference type="InterPro" id="IPR000439">
    <property type="entry name" value="Ribosomal_eL15"/>
</dbReference>
<feature type="region of interest" description="Disordered" evidence="6">
    <location>
        <begin position="163"/>
        <end position="196"/>
    </location>
</feature>
<dbReference type="PANTHER" id="PTHR11847">
    <property type="entry name" value="RIBOSOMAL PROTEIN L15"/>
    <property type="match status" value="1"/>
</dbReference>
<dbReference type="AlphaFoldDB" id="A0A520KZ64"/>
<dbReference type="HAMAP" id="MF_00256">
    <property type="entry name" value="Ribosomal_eL15"/>
    <property type="match status" value="1"/>
</dbReference>
<organism evidence="7 8">
    <name type="scientific">Candidatus Methanolliviera hydrocarbonicum</name>
    <dbReference type="NCBI Taxonomy" id="2491085"/>
    <lineage>
        <taxon>Archaea</taxon>
        <taxon>Methanobacteriati</taxon>
        <taxon>Methanobacteriota</taxon>
        <taxon>Candidatus Methanoliparia</taxon>
        <taxon>Candidatus Methanoliparales</taxon>
        <taxon>Candidatus Methanollivieraceae</taxon>
        <taxon>Candidatus Methanolliviera</taxon>
    </lineage>
</organism>
<evidence type="ECO:0000256" key="3">
    <source>
        <dbReference type="ARBA" id="ARBA00023274"/>
    </source>
</evidence>
<dbReference type="InterPro" id="IPR012678">
    <property type="entry name" value="Ribosomal_uL23/eL15/eS24_sf"/>
</dbReference>
<evidence type="ECO:0000313" key="8">
    <source>
        <dbReference type="Proteomes" id="UP000320766"/>
    </source>
</evidence>
<dbReference type="FunFam" id="3.40.1120.10:FF:000002">
    <property type="entry name" value="50S ribosomal protein L15e"/>
    <property type="match status" value="1"/>
</dbReference>
<comment type="caution">
    <text evidence="7">The sequence shown here is derived from an EMBL/GenBank/DDBJ whole genome shotgun (WGS) entry which is preliminary data.</text>
</comment>
<keyword evidence="2 5" id="KW-0689">Ribosomal protein</keyword>
<evidence type="ECO:0000256" key="2">
    <source>
        <dbReference type="ARBA" id="ARBA00022980"/>
    </source>
</evidence>
<dbReference type="Proteomes" id="UP000320766">
    <property type="component" value="Unassembled WGS sequence"/>
</dbReference>
<gene>
    <name evidence="5" type="primary">rpl15e</name>
    <name evidence="7" type="ORF">EF807_00075</name>
</gene>
<dbReference type="GO" id="GO:0003735">
    <property type="term" value="F:structural constituent of ribosome"/>
    <property type="evidence" value="ECO:0007669"/>
    <property type="project" value="InterPro"/>
</dbReference>
<feature type="compositionally biased region" description="Basic residues" evidence="6">
    <location>
        <begin position="186"/>
        <end position="196"/>
    </location>
</feature>